<dbReference type="Gene3D" id="2.170.130.10">
    <property type="entry name" value="TonB-dependent receptor, plug domain"/>
    <property type="match status" value="1"/>
</dbReference>
<dbReference type="InterPro" id="IPR036942">
    <property type="entry name" value="Beta-barrel_TonB_sf"/>
</dbReference>
<keyword evidence="7" id="KW-0406">Ion transport</keyword>
<evidence type="ECO:0000256" key="5">
    <source>
        <dbReference type="ARBA" id="ARBA00022692"/>
    </source>
</evidence>
<keyword evidence="2 11" id="KW-0813">Transport</keyword>
<feature type="domain" description="TonB-dependent receptor plug" evidence="14">
    <location>
        <begin position="80"/>
        <end position="187"/>
    </location>
</feature>
<dbReference type="InterPro" id="IPR039426">
    <property type="entry name" value="TonB-dep_rcpt-like"/>
</dbReference>
<feature type="domain" description="TonB-dependent receptor-like beta-barrel" evidence="13">
    <location>
        <begin position="199"/>
        <end position="675"/>
    </location>
</feature>
<dbReference type="Gene3D" id="2.40.170.20">
    <property type="entry name" value="TonB-dependent receptor, beta-barrel domain"/>
    <property type="match status" value="1"/>
</dbReference>
<dbReference type="InterPro" id="IPR037066">
    <property type="entry name" value="Plug_dom_sf"/>
</dbReference>
<evidence type="ECO:0000259" key="13">
    <source>
        <dbReference type="Pfam" id="PF00593"/>
    </source>
</evidence>
<comment type="similarity">
    <text evidence="11 12">Belongs to the TonB-dependent receptor family.</text>
</comment>
<dbReference type="InterPro" id="IPR000531">
    <property type="entry name" value="Beta-barrel_TonB"/>
</dbReference>
<reference evidence="16" key="1">
    <citation type="submission" date="2015-07" db="EMBL/GenBank/DDBJ databases">
        <title>Genome sequencing of Sunxiuqinia dokdonensis strain SK.</title>
        <authorList>
            <person name="Ahn S."/>
            <person name="Kim B.-C."/>
        </authorList>
    </citation>
    <scope>NUCLEOTIDE SEQUENCE [LARGE SCALE GENOMIC DNA]</scope>
    <source>
        <strain evidence="16">SK</strain>
    </source>
</reference>
<evidence type="ECO:0000256" key="3">
    <source>
        <dbReference type="ARBA" id="ARBA00022452"/>
    </source>
</evidence>
<evidence type="ECO:0000256" key="4">
    <source>
        <dbReference type="ARBA" id="ARBA00022496"/>
    </source>
</evidence>
<dbReference type="PANTHER" id="PTHR32552:SF81">
    <property type="entry name" value="TONB-DEPENDENT OUTER MEMBRANE RECEPTOR"/>
    <property type="match status" value="1"/>
</dbReference>
<evidence type="ECO:0000256" key="7">
    <source>
        <dbReference type="ARBA" id="ARBA00023065"/>
    </source>
</evidence>
<dbReference type="GO" id="GO:0006826">
    <property type="term" value="P:iron ion transport"/>
    <property type="evidence" value="ECO:0007669"/>
    <property type="project" value="UniProtKB-KW"/>
</dbReference>
<name>A0A0L8V905_9BACT</name>
<dbReference type="Pfam" id="PF00593">
    <property type="entry name" value="TonB_dep_Rec_b-barrel"/>
    <property type="match status" value="1"/>
</dbReference>
<evidence type="ECO:0000259" key="14">
    <source>
        <dbReference type="Pfam" id="PF07715"/>
    </source>
</evidence>
<keyword evidence="10 11" id="KW-0998">Cell outer membrane</keyword>
<dbReference type="STRING" id="1409788.NC99_25550"/>
<protein>
    <recommendedName>
        <fullName evidence="17">TonB-denpendent receptor</fullName>
    </recommendedName>
</protein>
<dbReference type="InterPro" id="IPR012910">
    <property type="entry name" value="Plug_dom"/>
</dbReference>
<evidence type="ECO:0000256" key="8">
    <source>
        <dbReference type="ARBA" id="ARBA00023077"/>
    </source>
</evidence>
<proteinExistence type="inferred from homology"/>
<dbReference type="EMBL" id="LGIA01000158">
    <property type="protein sequence ID" value="KOH44647.1"/>
    <property type="molecule type" value="Genomic_DNA"/>
</dbReference>
<evidence type="ECO:0000313" key="16">
    <source>
        <dbReference type="Proteomes" id="UP000036958"/>
    </source>
</evidence>
<evidence type="ECO:0000256" key="1">
    <source>
        <dbReference type="ARBA" id="ARBA00004571"/>
    </source>
</evidence>
<evidence type="ECO:0000313" key="15">
    <source>
        <dbReference type="EMBL" id="KOH44647.1"/>
    </source>
</evidence>
<keyword evidence="9 11" id="KW-0472">Membrane</keyword>
<dbReference type="PATRIC" id="fig|1409788.3.peg.2635"/>
<keyword evidence="5 11" id="KW-0812">Transmembrane</keyword>
<keyword evidence="4" id="KW-0410">Iron transport</keyword>
<keyword evidence="3 11" id="KW-1134">Transmembrane beta strand</keyword>
<accession>A0A0L8V905</accession>
<evidence type="ECO:0000256" key="6">
    <source>
        <dbReference type="ARBA" id="ARBA00023004"/>
    </source>
</evidence>
<organism evidence="15 16">
    <name type="scientific">Sunxiuqinia dokdonensis</name>
    <dbReference type="NCBI Taxonomy" id="1409788"/>
    <lineage>
        <taxon>Bacteria</taxon>
        <taxon>Pseudomonadati</taxon>
        <taxon>Bacteroidota</taxon>
        <taxon>Bacteroidia</taxon>
        <taxon>Marinilabiliales</taxon>
        <taxon>Prolixibacteraceae</taxon>
        <taxon>Sunxiuqinia</taxon>
    </lineage>
</organism>
<keyword evidence="6" id="KW-0408">Iron</keyword>
<keyword evidence="8 12" id="KW-0798">TonB box</keyword>
<dbReference type="PANTHER" id="PTHR32552">
    <property type="entry name" value="FERRICHROME IRON RECEPTOR-RELATED"/>
    <property type="match status" value="1"/>
</dbReference>
<evidence type="ECO:0000256" key="2">
    <source>
        <dbReference type="ARBA" id="ARBA00022448"/>
    </source>
</evidence>
<evidence type="ECO:0008006" key="17">
    <source>
        <dbReference type="Google" id="ProtNLM"/>
    </source>
</evidence>
<evidence type="ECO:0000256" key="12">
    <source>
        <dbReference type="RuleBase" id="RU003357"/>
    </source>
</evidence>
<comment type="caution">
    <text evidence="15">The sequence shown here is derived from an EMBL/GenBank/DDBJ whole genome shotgun (WGS) entry which is preliminary data.</text>
</comment>
<dbReference type="AlphaFoldDB" id="A0A0L8V905"/>
<dbReference type="Proteomes" id="UP000036958">
    <property type="component" value="Unassembled WGS sequence"/>
</dbReference>
<dbReference type="SUPFAM" id="SSF56935">
    <property type="entry name" value="Porins"/>
    <property type="match status" value="1"/>
</dbReference>
<dbReference type="GO" id="GO:0009279">
    <property type="term" value="C:cell outer membrane"/>
    <property type="evidence" value="ECO:0007669"/>
    <property type="project" value="UniProtKB-SubCell"/>
</dbReference>
<comment type="subcellular location">
    <subcellularLocation>
        <location evidence="1 11">Cell outer membrane</location>
        <topology evidence="1 11">Multi-pass membrane protein</topology>
    </subcellularLocation>
</comment>
<dbReference type="PROSITE" id="PS52016">
    <property type="entry name" value="TONB_DEPENDENT_REC_3"/>
    <property type="match status" value="1"/>
</dbReference>
<evidence type="ECO:0000256" key="10">
    <source>
        <dbReference type="ARBA" id="ARBA00023237"/>
    </source>
</evidence>
<keyword evidence="16" id="KW-1185">Reference proteome</keyword>
<gene>
    <name evidence="15" type="ORF">NC99_25550</name>
</gene>
<evidence type="ECO:0000256" key="9">
    <source>
        <dbReference type="ARBA" id="ARBA00023136"/>
    </source>
</evidence>
<evidence type="ECO:0000256" key="11">
    <source>
        <dbReference type="PROSITE-ProRule" id="PRU01360"/>
    </source>
</evidence>
<dbReference type="Pfam" id="PF07715">
    <property type="entry name" value="Plug"/>
    <property type="match status" value="1"/>
</dbReference>
<sequence length="717" mass="80876">MLQKVQRESEKRKQTLQTKENQFIAMKNCSLALVTLLFIFQSYRVPAQDSAPFDEESSIQDSVFAIDAVTVHAFHYESRLLETPAAISILAADQLEQNSLQPIDFVLNQVPGVYMQSASLTTNRLTIRGVGSRTPYASNKIRAYYAGIPLTNGVGETTIEDLNQSVLSSFEVIKGPASGFYGAGLGGTLLLDAVHPNQNQFSVDYGFGSYQTHEFNGNLYLTGDNSNNHLAIERLSSDGYRENNETERVNLNYVGQFDIANHQLNLIVNHTDLKAYIPSSVDFESFTNSPELAAANWAAIRGYEDYQKNLLGASVISDWDRNWKSTISFFGQNRASDELRPFNFLTEESHYFGGRFILEKTVLTENGSWKFMLGNESFFERYDWATFENTDDGSAGEILSDNKEKRNYVNGFGQLDYYLANRVRISAGANINKTYYDYTDLLGADGDRSGDHSFKTVISPRLAINYSLTDKNKLYAQVSHGFSPPSLEETLLPEGGRNTDIQPETGWNYELGSRGYLFDELYYDISAFYMSIENLLVARRVDEDAYQGTNAGKTAHPGLEYYLQYTLPGGENYKHQLSANGSFSPFYFVDFVDGENDYSDKELTGTPRYQTNLSYALSIKQRFNLQLNYQQVGKIPLRDDNSIYTDAYGLLNANVQYLKNWGNLNMKALLALNNLTGEHYSSMVLINASSFGGSAPRYYYPGLPRNFAFRLKFSYLF</sequence>